<proteinExistence type="predicted"/>
<sequence length="315" mass="33918">MRTYLTGLRPRALAEGVRPETFDSVLASLTFNQRVVDLDRSQPGGFSGNPAPPPPFAPYKAAHVEPYRIGRGKRKMEALAPMLARIEAQTGVSGAIVLAIYGQETGYGAVTGNFDLLRSLASLAYEGRRRALFSGEYIAALKMLDRGAPRDLLKGSWAGATGYPQFLPSTYIRLGADGDGDGKVDIWANEADALASIARYLLDAGWKPGVPWGVPVRVPPTLDRVATAPLARSPECQKVFDRHSRWLTVGEWRALGIQPLAARAPADTELAALIEPDGIGATGYLLTTNFRPILAYNCSNHYALSVALLADAIVE</sequence>
<dbReference type="PANTHER" id="PTHR30163">
    <property type="entry name" value="MEMBRANE-BOUND LYTIC MUREIN TRANSGLYCOSYLASE B"/>
    <property type="match status" value="1"/>
</dbReference>
<dbReference type="NCBIfam" id="TIGR02283">
    <property type="entry name" value="MltB_2"/>
    <property type="match status" value="1"/>
</dbReference>
<feature type="domain" description="Transglycosylase SLT" evidence="1">
    <location>
        <begin position="3"/>
        <end position="311"/>
    </location>
</feature>
<gene>
    <name evidence="2" type="ORF">PQ455_07255</name>
</gene>
<dbReference type="InterPro" id="IPR023346">
    <property type="entry name" value="Lysozyme-like_dom_sf"/>
</dbReference>
<dbReference type="InterPro" id="IPR043426">
    <property type="entry name" value="MltB-like"/>
</dbReference>
<name>A0ABY7TQJ9_9SPHN</name>
<dbReference type="InterPro" id="IPR031304">
    <property type="entry name" value="SLT_2"/>
</dbReference>
<dbReference type="Gene3D" id="1.10.530.10">
    <property type="match status" value="1"/>
</dbReference>
<dbReference type="Proteomes" id="UP001220395">
    <property type="component" value="Chromosome"/>
</dbReference>
<reference evidence="2 3" key="1">
    <citation type="submission" date="2023-02" db="EMBL/GenBank/DDBJ databases">
        <title>Genome sequence of Sphingomonas naphthae.</title>
        <authorList>
            <person name="Kim S."/>
            <person name="Heo J."/>
            <person name="Kwon S.-W."/>
        </authorList>
    </citation>
    <scope>NUCLEOTIDE SEQUENCE [LARGE SCALE GENOMIC DNA]</scope>
    <source>
        <strain evidence="2 3">KACC 18716</strain>
    </source>
</reference>
<dbReference type="Gene3D" id="1.10.8.350">
    <property type="entry name" value="Bacterial muramidase"/>
    <property type="match status" value="1"/>
</dbReference>
<dbReference type="Pfam" id="PF13406">
    <property type="entry name" value="SLT_2"/>
    <property type="match status" value="1"/>
</dbReference>
<evidence type="ECO:0000313" key="3">
    <source>
        <dbReference type="Proteomes" id="UP001220395"/>
    </source>
</evidence>
<protein>
    <submittedName>
        <fullName evidence="2">Lytic murein transglycosylase</fullName>
    </submittedName>
</protein>
<dbReference type="SUPFAM" id="SSF53955">
    <property type="entry name" value="Lysozyme-like"/>
    <property type="match status" value="1"/>
</dbReference>
<accession>A0ABY7TQJ9</accession>
<keyword evidence="3" id="KW-1185">Reference proteome</keyword>
<dbReference type="EMBL" id="CP117411">
    <property type="protein sequence ID" value="WCT75418.1"/>
    <property type="molecule type" value="Genomic_DNA"/>
</dbReference>
<dbReference type="PANTHER" id="PTHR30163:SF8">
    <property type="entry name" value="LYTIC MUREIN TRANSGLYCOSYLASE"/>
    <property type="match status" value="1"/>
</dbReference>
<evidence type="ECO:0000259" key="1">
    <source>
        <dbReference type="Pfam" id="PF13406"/>
    </source>
</evidence>
<evidence type="ECO:0000313" key="2">
    <source>
        <dbReference type="EMBL" id="WCT75418.1"/>
    </source>
</evidence>
<dbReference type="InterPro" id="IPR011970">
    <property type="entry name" value="MltB_2"/>
</dbReference>
<organism evidence="2 3">
    <name type="scientific">Sphingomonas naphthae</name>
    <dbReference type="NCBI Taxonomy" id="1813468"/>
    <lineage>
        <taxon>Bacteria</taxon>
        <taxon>Pseudomonadati</taxon>
        <taxon>Pseudomonadota</taxon>
        <taxon>Alphaproteobacteria</taxon>
        <taxon>Sphingomonadales</taxon>
        <taxon>Sphingomonadaceae</taxon>
        <taxon>Sphingomonas</taxon>
    </lineage>
</organism>